<sequence length="201" mass="22153">MSDQNQSTQINTAEDQLINACFKGYGKVAHDLLLSGVSPNCQGIIKTTPLNAAVTHRHFPVIDLLLDFGADINFESSEILSFSRTPLAIACHNGDKEMAEFLLQRGAQIDLMSGIYGNPLHAAIESNNLLLLRFILEMNANVEAKIGVYLDTPICAAARSGNKEAIKLLVQFGAKTKPLRKMERHQLSPSIVRFLKSEKYL</sequence>
<evidence type="ECO:0000313" key="4">
    <source>
        <dbReference type="EMBL" id="MFC4097193.1"/>
    </source>
</evidence>
<dbReference type="SUPFAM" id="SSF48403">
    <property type="entry name" value="Ankyrin repeat"/>
    <property type="match status" value="1"/>
</dbReference>
<name>A0ABV8JX88_9FLAO</name>
<dbReference type="Gene3D" id="1.25.40.20">
    <property type="entry name" value="Ankyrin repeat-containing domain"/>
    <property type="match status" value="1"/>
</dbReference>
<dbReference type="PANTHER" id="PTHR24171">
    <property type="entry name" value="ANKYRIN REPEAT DOMAIN-CONTAINING PROTEIN 39-RELATED"/>
    <property type="match status" value="1"/>
</dbReference>
<dbReference type="Proteomes" id="UP001595814">
    <property type="component" value="Unassembled WGS sequence"/>
</dbReference>
<evidence type="ECO:0000256" key="3">
    <source>
        <dbReference type="PROSITE-ProRule" id="PRU00023"/>
    </source>
</evidence>
<accession>A0ABV8JX88</accession>
<feature type="repeat" description="ANK" evidence="3">
    <location>
        <begin position="82"/>
        <end position="114"/>
    </location>
</feature>
<gene>
    <name evidence="4" type="ORF">ACFOUT_14980</name>
</gene>
<comment type="caution">
    <text evidence="4">The sequence shown here is derived from an EMBL/GenBank/DDBJ whole genome shotgun (WGS) entry which is preliminary data.</text>
</comment>
<reference evidence="5" key="1">
    <citation type="journal article" date="2019" name="Int. J. Syst. Evol. Microbiol.">
        <title>The Global Catalogue of Microorganisms (GCM) 10K type strain sequencing project: providing services to taxonomists for standard genome sequencing and annotation.</title>
        <authorList>
            <consortium name="The Broad Institute Genomics Platform"/>
            <consortium name="The Broad Institute Genome Sequencing Center for Infectious Disease"/>
            <person name="Wu L."/>
            <person name="Ma J."/>
        </authorList>
    </citation>
    <scope>NUCLEOTIDE SEQUENCE [LARGE SCALE GENOMIC DNA]</scope>
    <source>
        <strain evidence="5">CECT 7477</strain>
    </source>
</reference>
<keyword evidence="1" id="KW-0677">Repeat</keyword>
<dbReference type="Pfam" id="PF12796">
    <property type="entry name" value="Ank_2"/>
    <property type="match status" value="2"/>
</dbReference>
<dbReference type="RefSeq" id="WP_192461897.1">
    <property type="nucleotide sequence ID" value="NZ_JACYFJ010000002.1"/>
</dbReference>
<dbReference type="PROSITE" id="PS50088">
    <property type="entry name" value="ANK_REPEAT"/>
    <property type="match status" value="2"/>
</dbReference>
<dbReference type="InterPro" id="IPR036770">
    <property type="entry name" value="Ankyrin_rpt-contain_sf"/>
</dbReference>
<dbReference type="EMBL" id="JBHSAW010000010">
    <property type="protein sequence ID" value="MFC4097193.1"/>
    <property type="molecule type" value="Genomic_DNA"/>
</dbReference>
<keyword evidence="2 3" id="KW-0040">ANK repeat</keyword>
<dbReference type="PANTHER" id="PTHR24171:SF9">
    <property type="entry name" value="ANKYRIN REPEAT DOMAIN-CONTAINING PROTEIN 39"/>
    <property type="match status" value="1"/>
</dbReference>
<protein>
    <submittedName>
        <fullName evidence="4">Ankyrin repeat domain-containing protein</fullName>
    </submittedName>
</protein>
<evidence type="ECO:0000256" key="2">
    <source>
        <dbReference type="ARBA" id="ARBA00023043"/>
    </source>
</evidence>
<evidence type="ECO:0000256" key="1">
    <source>
        <dbReference type="ARBA" id="ARBA00022737"/>
    </source>
</evidence>
<feature type="repeat" description="ANK" evidence="3">
    <location>
        <begin position="45"/>
        <end position="77"/>
    </location>
</feature>
<evidence type="ECO:0000313" key="5">
    <source>
        <dbReference type="Proteomes" id="UP001595814"/>
    </source>
</evidence>
<proteinExistence type="predicted"/>
<dbReference type="PROSITE" id="PS50297">
    <property type="entry name" value="ANK_REP_REGION"/>
    <property type="match status" value="2"/>
</dbReference>
<dbReference type="SMART" id="SM00248">
    <property type="entry name" value="ANK"/>
    <property type="match status" value="4"/>
</dbReference>
<keyword evidence="5" id="KW-1185">Reference proteome</keyword>
<dbReference type="InterPro" id="IPR002110">
    <property type="entry name" value="Ankyrin_rpt"/>
</dbReference>
<organism evidence="4 5">
    <name type="scientific">Euzebyella saccharophila</name>
    <dbReference type="NCBI Taxonomy" id="679664"/>
    <lineage>
        <taxon>Bacteria</taxon>
        <taxon>Pseudomonadati</taxon>
        <taxon>Bacteroidota</taxon>
        <taxon>Flavobacteriia</taxon>
        <taxon>Flavobacteriales</taxon>
        <taxon>Flavobacteriaceae</taxon>
        <taxon>Euzebyella</taxon>
    </lineage>
</organism>